<dbReference type="FunFam" id="1.10.10.10:FF:000001">
    <property type="entry name" value="LysR family transcriptional regulator"/>
    <property type="match status" value="1"/>
</dbReference>
<evidence type="ECO:0000313" key="6">
    <source>
        <dbReference type="EMBL" id="CUK26787.1"/>
    </source>
</evidence>
<evidence type="ECO:0000256" key="1">
    <source>
        <dbReference type="ARBA" id="ARBA00009437"/>
    </source>
</evidence>
<comment type="similarity">
    <text evidence="1">Belongs to the LysR transcriptional regulatory family.</text>
</comment>
<dbReference type="Pfam" id="PF00126">
    <property type="entry name" value="HTH_1"/>
    <property type="match status" value="1"/>
</dbReference>
<dbReference type="Gene3D" id="1.10.10.10">
    <property type="entry name" value="Winged helix-like DNA-binding domain superfamily/Winged helix DNA-binding domain"/>
    <property type="match status" value="1"/>
</dbReference>
<name>A0A0P1IXZ2_9RHOB</name>
<keyword evidence="3" id="KW-0238">DNA-binding</keyword>
<evidence type="ECO:0000259" key="5">
    <source>
        <dbReference type="PROSITE" id="PS50931"/>
    </source>
</evidence>
<dbReference type="Proteomes" id="UP000051184">
    <property type="component" value="Unassembled WGS sequence"/>
</dbReference>
<feature type="domain" description="HTH lysR-type" evidence="5">
    <location>
        <begin position="4"/>
        <end position="61"/>
    </location>
</feature>
<dbReference type="RefSeq" id="WP_058315637.1">
    <property type="nucleotide sequence ID" value="NZ_CYTO01000009.1"/>
</dbReference>
<evidence type="ECO:0000256" key="4">
    <source>
        <dbReference type="ARBA" id="ARBA00023163"/>
    </source>
</evidence>
<dbReference type="PANTHER" id="PTHR30579:SF7">
    <property type="entry name" value="HTH-TYPE TRANSCRIPTIONAL REGULATOR LRHA-RELATED"/>
    <property type="match status" value="1"/>
</dbReference>
<dbReference type="InterPro" id="IPR050176">
    <property type="entry name" value="LTTR"/>
</dbReference>
<organism evidence="6 7">
    <name type="scientific">Cognatishimia activa</name>
    <dbReference type="NCBI Taxonomy" id="1715691"/>
    <lineage>
        <taxon>Bacteria</taxon>
        <taxon>Pseudomonadati</taxon>
        <taxon>Pseudomonadota</taxon>
        <taxon>Alphaproteobacteria</taxon>
        <taxon>Rhodobacterales</taxon>
        <taxon>Paracoccaceae</taxon>
        <taxon>Cognatishimia</taxon>
    </lineage>
</organism>
<dbReference type="InterPro" id="IPR036390">
    <property type="entry name" value="WH_DNA-bd_sf"/>
</dbReference>
<dbReference type="SUPFAM" id="SSF53850">
    <property type="entry name" value="Periplasmic binding protein-like II"/>
    <property type="match status" value="1"/>
</dbReference>
<protein>
    <submittedName>
        <fullName evidence="6">HTH-type transcriptional regulator YofA</fullName>
    </submittedName>
</protein>
<dbReference type="OrthoDB" id="8097684at2"/>
<keyword evidence="7" id="KW-1185">Reference proteome</keyword>
<dbReference type="InterPro" id="IPR000847">
    <property type="entry name" value="LysR_HTH_N"/>
</dbReference>
<dbReference type="AlphaFoldDB" id="A0A0P1IXZ2"/>
<dbReference type="STRING" id="1715691.TA5113_01434"/>
<dbReference type="GO" id="GO:0003677">
    <property type="term" value="F:DNA binding"/>
    <property type="evidence" value="ECO:0007669"/>
    <property type="project" value="UniProtKB-KW"/>
</dbReference>
<dbReference type="GO" id="GO:0003700">
    <property type="term" value="F:DNA-binding transcription factor activity"/>
    <property type="evidence" value="ECO:0007669"/>
    <property type="project" value="InterPro"/>
</dbReference>
<dbReference type="PROSITE" id="PS50931">
    <property type="entry name" value="HTH_LYSR"/>
    <property type="match status" value="1"/>
</dbReference>
<dbReference type="PANTHER" id="PTHR30579">
    <property type="entry name" value="TRANSCRIPTIONAL REGULATOR"/>
    <property type="match status" value="1"/>
</dbReference>
<gene>
    <name evidence="6" type="primary">yofA</name>
    <name evidence="6" type="ORF">TA5114_02605</name>
</gene>
<accession>A0A0P1IXZ2</accession>
<evidence type="ECO:0000256" key="2">
    <source>
        <dbReference type="ARBA" id="ARBA00023015"/>
    </source>
</evidence>
<keyword evidence="4" id="KW-0804">Transcription</keyword>
<dbReference type="InterPro" id="IPR005119">
    <property type="entry name" value="LysR_subst-bd"/>
</dbReference>
<evidence type="ECO:0000313" key="7">
    <source>
        <dbReference type="Proteomes" id="UP000051184"/>
    </source>
</evidence>
<proteinExistence type="inferred from homology"/>
<keyword evidence="2" id="KW-0805">Transcription regulation</keyword>
<dbReference type="SUPFAM" id="SSF46785">
    <property type="entry name" value="Winged helix' DNA-binding domain"/>
    <property type="match status" value="1"/>
</dbReference>
<reference evidence="7" key="1">
    <citation type="submission" date="2015-09" db="EMBL/GenBank/DDBJ databases">
        <authorList>
            <person name="Rodrigo-Torres Lidia"/>
            <person name="Arahal R.David."/>
        </authorList>
    </citation>
    <scope>NUCLEOTIDE SEQUENCE [LARGE SCALE GENOMIC DNA]</scope>
    <source>
        <strain evidence="7">CECT 5114</strain>
    </source>
</reference>
<dbReference type="Gene3D" id="3.40.190.10">
    <property type="entry name" value="Periplasmic binding protein-like II"/>
    <property type="match status" value="2"/>
</dbReference>
<dbReference type="Pfam" id="PF03466">
    <property type="entry name" value="LysR_substrate"/>
    <property type="match status" value="1"/>
</dbReference>
<dbReference type="InterPro" id="IPR036388">
    <property type="entry name" value="WH-like_DNA-bd_sf"/>
</dbReference>
<sequence>MRNLDVTTLRSFMAVADLGGVTKAAGFLNLTQSAVSMQLKRLEELLGLDLFDRTGRRIALTASGEQLLGYARRMVALNDEAVRRLTDQEFEGEVTIGIPHDILYPSIPNVLKKMRATYPRLKVNVVNENTHQLLPNFEKGMYDLILTTEPTQSGDTLCALPLVWIGSPGGACWRRRPLQIAQSRNCSFRPRMIGVLDEQGVDWESAVDTGSDRSIEVTVAADLAVSAMIEGTEPAQLEVIDHGGTLPDIGMQYINMYGGEAVKGEGVTAMADLVRQAFREMGAQAKAHAVTHLKSAS</sequence>
<evidence type="ECO:0000256" key="3">
    <source>
        <dbReference type="ARBA" id="ARBA00023125"/>
    </source>
</evidence>
<dbReference type="PRINTS" id="PR00039">
    <property type="entry name" value="HTHLYSR"/>
</dbReference>
<dbReference type="EMBL" id="CYUE01000020">
    <property type="protein sequence ID" value="CUK26787.1"/>
    <property type="molecule type" value="Genomic_DNA"/>
</dbReference>